<dbReference type="PANTHER" id="PTHR47958">
    <property type="entry name" value="ATP-DEPENDENT RNA HELICASE DBP3"/>
    <property type="match status" value="1"/>
</dbReference>
<dbReference type="eggNOG" id="KOG0332">
    <property type="taxonomic scope" value="Eukaryota"/>
</dbReference>
<keyword evidence="2" id="KW-0547">Nucleotide-binding</keyword>
<evidence type="ECO:0000256" key="2">
    <source>
        <dbReference type="ARBA" id="ARBA00022741"/>
    </source>
</evidence>
<dbReference type="GO" id="GO:0003724">
    <property type="term" value="F:RNA helicase activity"/>
    <property type="evidence" value="ECO:0000318"/>
    <property type="project" value="GO_Central"/>
</dbReference>
<dbReference type="SMART" id="SM00487">
    <property type="entry name" value="DEXDc"/>
    <property type="match status" value="1"/>
</dbReference>
<evidence type="ECO:0000259" key="7">
    <source>
        <dbReference type="PROSITE" id="PS51192"/>
    </source>
</evidence>
<dbReference type="SMR" id="A2E7Z7"/>
<name>A2E7Z7_TRIV3</name>
<dbReference type="AlphaFoldDB" id="A2E7Z7"/>
<organism evidence="9 10">
    <name type="scientific">Trichomonas vaginalis (strain ATCC PRA-98 / G3)</name>
    <dbReference type="NCBI Taxonomy" id="412133"/>
    <lineage>
        <taxon>Eukaryota</taxon>
        <taxon>Metamonada</taxon>
        <taxon>Parabasalia</taxon>
        <taxon>Trichomonadida</taxon>
        <taxon>Trichomonadidae</taxon>
        <taxon>Trichomonas</taxon>
    </lineage>
</organism>
<dbReference type="GO" id="GO:0016787">
    <property type="term" value="F:hydrolase activity"/>
    <property type="evidence" value="ECO:0007669"/>
    <property type="project" value="UniProtKB-KW"/>
</dbReference>
<dbReference type="InParanoid" id="A2E7Z7"/>
<keyword evidence="4 9" id="KW-0347">Helicase</keyword>
<keyword evidence="5" id="KW-0067">ATP-binding</keyword>
<keyword evidence="3" id="KW-0378">Hydrolase</keyword>
<evidence type="ECO:0000259" key="8">
    <source>
        <dbReference type="PROSITE" id="PS51194"/>
    </source>
</evidence>
<dbReference type="PROSITE" id="PS51194">
    <property type="entry name" value="HELICASE_CTER"/>
    <property type="match status" value="1"/>
</dbReference>
<feature type="domain" description="Helicase C-terminal" evidence="8">
    <location>
        <begin position="306"/>
        <end position="474"/>
    </location>
</feature>
<evidence type="ECO:0000256" key="4">
    <source>
        <dbReference type="ARBA" id="ARBA00022806"/>
    </source>
</evidence>
<dbReference type="KEGG" id="tva:4769175"/>
<dbReference type="CDD" id="cd18787">
    <property type="entry name" value="SF2_C_DEAD"/>
    <property type="match status" value="1"/>
</dbReference>
<dbReference type="SMART" id="SM00490">
    <property type="entry name" value="HELICc"/>
    <property type="match status" value="1"/>
</dbReference>
<feature type="region of interest" description="Disordered" evidence="6">
    <location>
        <begin position="501"/>
        <end position="528"/>
    </location>
</feature>
<dbReference type="GO" id="GO:0003729">
    <property type="term" value="F:mRNA binding"/>
    <property type="evidence" value="ECO:0000318"/>
    <property type="project" value="GO_Central"/>
</dbReference>
<dbReference type="STRING" id="5722.A2E7Z7"/>
<evidence type="ECO:0000313" key="9">
    <source>
        <dbReference type="EMBL" id="EAY11223.1"/>
    </source>
</evidence>
<dbReference type="InterPro" id="IPR014001">
    <property type="entry name" value="Helicase_ATP-bd"/>
</dbReference>
<dbReference type="OrthoDB" id="10265785at2759"/>
<feature type="region of interest" description="Disordered" evidence="6">
    <location>
        <begin position="1"/>
        <end position="22"/>
    </location>
</feature>
<feature type="compositionally biased region" description="Basic residues" evidence="6">
    <location>
        <begin position="1"/>
        <end position="16"/>
    </location>
</feature>
<dbReference type="InterPro" id="IPR001650">
    <property type="entry name" value="Helicase_C-like"/>
</dbReference>
<sequence>MSSRGRGRGGRGRGARSPRPLPEVQIKEYDMSALNADADLENEDSIYINPKCTSFEDLIDDSYKHKIDAIQSIYMKGNIQHPSYIQTRAIPYLLENPPKSILAQASTGEGKTLAFILPMYLRVDLENPNIQAICVCPTRELIQQAYDWMMDVSALNRVTILELMRTEESKEGQEESKEGQEVSKEGQEVSKEGQEEAREEKSAQVIIGTPSQISKLPRDTLRSVKICVFDEADNIFNSEQHKHYAQRIINNIPDTSQVAFFSATYPKQVKIHLEHYISRDLIPITIQRKDQIGLINNVFTCCDRSEVDDLLIKALRSIQISSAFIFVSRKVDTEKYKNLLIQNGFTATVLTADLSSSQRDQNLKDFKEGKVKFLVTVNIFGRGIDIPSATHIFNIDLPVPEVIRRKVNQREVIRRFTDVDSYVHRAGRAGRFGKKGCAFTFVTSDRDFKSICLISRMLSAPFYEIKKEQIDNFEFRHEIDPQDVKNATKDMTDNDVKALANAIEEQPEEPAAEAEQPVDEAADAPVAE</sequence>
<dbReference type="GO" id="GO:0005524">
    <property type="term" value="F:ATP binding"/>
    <property type="evidence" value="ECO:0007669"/>
    <property type="project" value="UniProtKB-KW"/>
</dbReference>
<dbReference type="EC" id="3.6.4.13" evidence="1"/>
<dbReference type="SUPFAM" id="SSF52540">
    <property type="entry name" value="P-loop containing nucleoside triphosphate hydrolases"/>
    <property type="match status" value="1"/>
</dbReference>
<evidence type="ECO:0000256" key="6">
    <source>
        <dbReference type="SAM" id="MobiDB-lite"/>
    </source>
</evidence>
<dbReference type="PROSITE" id="PS51192">
    <property type="entry name" value="HELICASE_ATP_BIND_1"/>
    <property type="match status" value="1"/>
</dbReference>
<dbReference type="VEuPathDB" id="TrichDB:TVAG_127300"/>
<dbReference type="Pfam" id="PF00271">
    <property type="entry name" value="Helicase_C"/>
    <property type="match status" value="1"/>
</dbReference>
<reference evidence="9" key="2">
    <citation type="journal article" date="2007" name="Science">
        <title>Draft genome sequence of the sexually transmitted pathogen Trichomonas vaginalis.</title>
        <authorList>
            <person name="Carlton J.M."/>
            <person name="Hirt R.P."/>
            <person name="Silva J.C."/>
            <person name="Delcher A.L."/>
            <person name="Schatz M."/>
            <person name="Zhao Q."/>
            <person name="Wortman J.R."/>
            <person name="Bidwell S.L."/>
            <person name="Alsmark U.C.M."/>
            <person name="Besteiro S."/>
            <person name="Sicheritz-Ponten T."/>
            <person name="Noel C.J."/>
            <person name="Dacks J.B."/>
            <person name="Foster P.G."/>
            <person name="Simillion C."/>
            <person name="Van de Peer Y."/>
            <person name="Miranda-Saavedra D."/>
            <person name="Barton G.J."/>
            <person name="Westrop G.D."/>
            <person name="Mueller S."/>
            <person name="Dessi D."/>
            <person name="Fiori P.L."/>
            <person name="Ren Q."/>
            <person name="Paulsen I."/>
            <person name="Zhang H."/>
            <person name="Bastida-Corcuera F.D."/>
            <person name="Simoes-Barbosa A."/>
            <person name="Brown M.T."/>
            <person name="Hayes R.D."/>
            <person name="Mukherjee M."/>
            <person name="Okumura C.Y."/>
            <person name="Schneider R."/>
            <person name="Smith A.J."/>
            <person name="Vanacova S."/>
            <person name="Villalvazo M."/>
            <person name="Haas B.J."/>
            <person name="Pertea M."/>
            <person name="Feldblyum T.V."/>
            <person name="Utterback T.R."/>
            <person name="Shu C.L."/>
            <person name="Osoegawa K."/>
            <person name="de Jong P.J."/>
            <person name="Hrdy I."/>
            <person name="Horvathova L."/>
            <person name="Zubacova Z."/>
            <person name="Dolezal P."/>
            <person name="Malik S.B."/>
            <person name="Logsdon J.M. Jr."/>
            <person name="Henze K."/>
            <person name="Gupta A."/>
            <person name="Wang C.C."/>
            <person name="Dunne R.L."/>
            <person name="Upcroft J.A."/>
            <person name="Upcroft P."/>
            <person name="White O."/>
            <person name="Salzberg S.L."/>
            <person name="Tang P."/>
            <person name="Chiu C.-H."/>
            <person name="Lee Y.-S."/>
            <person name="Embley T.M."/>
            <person name="Coombs G.H."/>
            <person name="Mottram J.C."/>
            <person name="Tachezy J."/>
            <person name="Fraser-Liggett C.M."/>
            <person name="Johnson P.J."/>
        </authorList>
    </citation>
    <scope>NUCLEOTIDE SEQUENCE [LARGE SCALE GENOMIC DNA]</scope>
    <source>
        <strain evidence="9">G3</strain>
    </source>
</reference>
<proteinExistence type="predicted"/>
<feature type="compositionally biased region" description="Acidic residues" evidence="6">
    <location>
        <begin position="505"/>
        <end position="522"/>
    </location>
</feature>
<dbReference type="EMBL" id="DS113323">
    <property type="protein sequence ID" value="EAY11223.1"/>
    <property type="molecule type" value="Genomic_DNA"/>
</dbReference>
<evidence type="ECO:0000313" key="10">
    <source>
        <dbReference type="Proteomes" id="UP000001542"/>
    </source>
</evidence>
<dbReference type="GO" id="GO:0010494">
    <property type="term" value="C:cytoplasmic stress granule"/>
    <property type="evidence" value="ECO:0000318"/>
    <property type="project" value="GO_Central"/>
</dbReference>
<protein>
    <recommendedName>
        <fullName evidence="1">RNA helicase</fullName>
        <ecNumber evidence="1">3.6.4.13</ecNumber>
    </recommendedName>
</protein>
<dbReference type="RefSeq" id="XP_001323446.1">
    <property type="nucleotide sequence ID" value="XM_001323411.1"/>
</dbReference>
<reference evidence="9" key="1">
    <citation type="submission" date="2006-10" db="EMBL/GenBank/DDBJ databases">
        <authorList>
            <person name="Amadeo P."/>
            <person name="Zhao Q."/>
            <person name="Wortman J."/>
            <person name="Fraser-Liggett C."/>
            <person name="Carlton J."/>
        </authorList>
    </citation>
    <scope>NUCLEOTIDE SEQUENCE</scope>
    <source>
        <strain evidence="9">G3</strain>
    </source>
</reference>
<dbReference type="Proteomes" id="UP000001542">
    <property type="component" value="Unassembled WGS sequence"/>
</dbReference>
<accession>A2E7Z7</accession>
<dbReference type="InterPro" id="IPR011545">
    <property type="entry name" value="DEAD/DEAH_box_helicase_dom"/>
</dbReference>
<dbReference type="Gene3D" id="3.40.50.300">
    <property type="entry name" value="P-loop containing nucleotide triphosphate hydrolases"/>
    <property type="match status" value="2"/>
</dbReference>
<feature type="domain" description="Helicase ATP-binding" evidence="7">
    <location>
        <begin position="92"/>
        <end position="283"/>
    </location>
</feature>
<feature type="region of interest" description="Disordered" evidence="6">
    <location>
        <begin position="166"/>
        <end position="204"/>
    </location>
</feature>
<dbReference type="VEuPathDB" id="TrichDB:TVAGG3_0213440"/>
<dbReference type="Pfam" id="PF00270">
    <property type="entry name" value="DEAD"/>
    <property type="match status" value="1"/>
</dbReference>
<evidence type="ECO:0000256" key="5">
    <source>
        <dbReference type="ARBA" id="ARBA00022840"/>
    </source>
</evidence>
<dbReference type="GO" id="GO:0005634">
    <property type="term" value="C:nucleus"/>
    <property type="evidence" value="ECO:0000318"/>
    <property type="project" value="GO_Central"/>
</dbReference>
<dbReference type="InterPro" id="IPR027417">
    <property type="entry name" value="P-loop_NTPase"/>
</dbReference>
<gene>
    <name evidence="9" type="ORF">TVAG_127300</name>
</gene>
<feature type="compositionally biased region" description="Basic and acidic residues" evidence="6">
    <location>
        <begin position="166"/>
        <end position="202"/>
    </location>
</feature>
<keyword evidence="10" id="KW-1185">Reference proteome</keyword>
<dbReference type="GO" id="GO:0016973">
    <property type="term" value="P:poly(A)+ mRNA export from nucleus"/>
    <property type="evidence" value="ECO:0000318"/>
    <property type="project" value="GO_Central"/>
</dbReference>
<evidence type="ECO:0000256" key="1">
    <source>
        <dbReference type="ARBA" id="ARBA00012552"/>
    </source>
</evidence>
<evidence type="ECO:0000256" key="3">
    <source>
        <dbReference type="ARBA" id="ARBA00022801"/>
    </source>
</evidence>